<reference evidence="2" key="2">
    <citation type="submission" date="2001-01" db="EMBL/GenBank/DDBJ databases">
        <authorList>
            <person name="Papavinasasundaram K.G."/>
        </authorList>
    </citation>
    <scope>NUCLEOTIDE SEQUENCE</scope>
    <source>
        <strain evidence="2">mc2 155</strain>
    </source>
</reference>
<feature type="compositionally biased region" description="Low complexity" evidence="1">
    <location>
        <begin position="16"/>
        <end position="34"/>
    </location>
</feature>
<dbReference type="EMBL" id="X99208">
    <property type="protein sequence ID" value="CAA67595.1"/>
    <property type="molecule type" value="Genomic_DNA"/>
</dbReference>
<dbReference type="AlphaFoldDB" id="P94964"/>
<organism evidence="2">
    <name type="scientific">Mycolicibacterium smegmatis</name>
    <name type="common">Mycobacterium smegmatis</name>
    <dbReference type="NCBI Taxonomy" id="1772"/>
    <lineage>
        <taxon>Bacteria</taxon>
        <taxon>Bacillati</taxon>
        <taxon>Actinomycetota</taxon>
        <taxon>Actinomycetes</taxon>
        <taxon>Mycobacteriales</taxon>
        <taxon>Mycobacteriaceae</taxon>
        <taxon>Mycolicibacterium</taxon>
    </lineage>
</organism>
<accession>P94964</accession>
<evidence type="ECO:0000313" key="2">
    <source>
        <dbReference type="EMBL" id="CAA67595.1"/>
    </source>
</evidence>
<name>P94964_MYCSM</name>
<protein>
    <submittedName>
        <fullName evidence="2">Uncharacterized protein</fullName>
    </submittedName>
</protein>
<sequence>MRSPRVKSAPQVRQWAAPGRMSRSSRAPSAAVPSVIRSKQNSIESGTTAHNAPTSRRTLCTRRPAACSHTASTTLWVIAISCIAVRSDPGCSHGRPVVCRPAQNRDAGPDSSACPLESNRCSSTVVKSSTGLVGGLL</sequence>
<evidence type="ECO:0000256" key="1">
    <source>
        <dbReference type="SAM" id="MobiDB-lite"/>
    </source>
</evidence>
<proteinExistence type="predicted"/>
<feature type="compositionally biased region" description="Polar residues" evidence="1">
    <location>
        <begin position="37"/>
        <end position="57"/>
    </location>
</feature>
<reference evidence="2" key="1">
    <citation type="journal article" date="1997" name="Mol. Microbiol.">
        <title>Mycobacterial recA is cotranscribed with a potential regulatory gene called recX.</title>
        <authorList>
            <person name="Papavinasasundaram K.G."/>
            <person name="Movahedzadeh F."/>
            <person name="Keer J.T."/>
            <person name="Stoker N.G."/>
            <person name="Colston M.J."/>
            <person name="Davis E.O."/>
        </authorList>
    </citation>
    <scope>NUCLEOTIDE SEQUENCE</scope>
    <source>
        <strain evidence="2">mc2 155</strain>
    </source>
</reference>
<feature type="region of interest" description="Disordered" evidence="1">
    <location>
        <begin position="1"/>
        <end position="57"/>
    </location>
</feature>